<accession>A0A7J5D539</accession>
<dbReference type="Proteomes" id="UP000442990">
    <property type="component" value="Unassembled WGS sequence"/>
</dbReference>
<dbReference type="GO" id="GO:0005524">
    <property type="term" value="F:ATP binding"/>
    <property type="evidence" value="ECO:0007669"/>
    <property type="project" value="UniProtKB-KW"/>
</dbReference>
<dbReference type="CDD" id="cd02021">
    <property type="entry name" value="GntK"/>
    <property type="match status" value="1"/>
</dbReference>
<protein>
    <recommendedName>
        <fullName evidence="3 9">Gluconokinase</fullName>
        <ecNumber evidence="3 9">2.7.1.12</ecNumber>
    </recommendedName>
</protein>
<dbReference type="InterPro" id="IPR006001">
    <property type="entry name" value="Therm_gnt_kin"/>
</dbReference>
<dbReference type="InterPro" id="IPR027417">
    <property type="entry name" value="P-loop_NTPase"/>
</dbReference>
<dbReference type="AlphaFoldDB" id="A0A7J5D539"/>
<sequence>MIVMGVSACGKTSVGRRLAHRLGVPFADADDLHSAANRAKMASGRPLDDADRRPWLSALAQWIRAAAERGGGVMACSALRRDYRDRLRPPGAEVWFLHLSLDPAVALERISARRGHFMPPELLDSQYRLLEPLRTGEPGATVDASGGTEETVEAALRALARPSRGPAPPGRRHRS</sequence>
<evidence type="ECO:0000256" key="3">
    <source>
        <dbReference type="ARBA" id="ARBA00012054"/>
    </source>
</evidence>
<keyword evidence="11" id="KW-1185">Reference proteome</keyword>
<keyword evidence="4 9" id="KW-0808">Transferase</keyword>
<dbReference type="SUPFAM" id="SSF52540">
    <property type="entry name" value="P-loop containing nucleoside triphosphate hydrolases"/>
    <property type="match status" value="1"/>
</dbReference>
<dbReference type="PANTHER" id="PTHR43442:SF3">
    <property type="entry name" value="GLUCONOKINASE-RELATED"/>
    <property type="match status" value="1"/>
</dbReference>
<evidence type="ECO:0000256" key="9">
    <source>
        <dbReference type="RuleBase" id="RU363066"/>
    </source>
</evidence>
<evidence type="ECO:0000256" key="2">
    <source>
        <dbReference type="ARBA" id="ARBA00008420"/>
    </source>
</evidence>
<name>A0A7J5D539_9ACTN</name>
<evidence type="ECO:0000256" key="4">
    <source>
        <dbReference type="ARBA" id="ARBA00022679"/>
    </source>
</evidence>
<dbReference type="NCBIfam" id="TIGR01313">
    <property type="entry name" value="therm_gnt_kin"/>
    <property type="match status" value="1"/>
</dbReference>
<comment type="similarity">
    <text evidence="2 9">Belongs to the gluconokinase GntK/GntV family.</text>
</comment>
<dbReference type="Pfam" id="PF01202">
    <property type="entry name" value="SKI"/>
    <property type="match status" value="1"/>
</dbReference>
<keyword evidence="7 9" id="KW-0067">ATP-binding</keyword>
<evidence type="ECO:0000256" key="8">
    <source>
        <dbReference type="ARBA" id="ARBA00048090"/>
    </source>
</evidence>
<evidence type="ECO:0000256" key="5">
    <source>
        <dbReference type="ARBA" id="ARBA00022741"/>
    </source>
</evidence>
<organism evidence="10 11">
    <name type="scientific">Streptomyces triticiradicis</name>
    <dbReference type="NCBI Taxonomy" id="2651189"/>
    <lineage>
        <taxon>Bacteria</taxon>
        <taxon>Bacillati</taxon>
        <taxon>Actinomycetota</taxon>
        <taxon>Actinomycetes</taxon>
        <taxon>Kitasatosporales</taxon>
        <taxon>Streptomycetaceae</taxon>
        <taxon>Streptomyces</taxon>
    </lineage>
</organism>
<comment type="caution">
    <text evidence="10">The sequence shown here is derived from an EMBL/GenBank/DDBJ whole genome shotgun (WGS) entry which is preliminary data.</text>
</comment>
<dbReference type="GO" id="GO:0005737">
    <property type="term" value="C:cytoplasm"/>
    <property type="evidence" value="ECO:0007669"/>
    <property type="project" value="TreeGrafter"/>
</dbReference>
<dbReference type="InterPro" id="IPR031322">
    <property type="entry name" value="Shikimate/glucono_kinase"/>
</dbReference>
<comment type="pathway">
    <text evidence="1">Carbohydrate acid metabolism.</text>
</comment>
<evidence type="ECO:0000256" key="6">
    <source>
        <dbReference type="ARBA" id="ARBA00022777"/>
    </source>
</evidence>
<reference evidence="10 11" key="1">
    <citation type="submission" date="2019-09" db="EMBL/GenBank/DDBJ databases">
        <title>Isolation and identification of active actinomycetes.</title>
        <authorList>
            <person name="Yu Z."/>
            <person name="Han C."/>
            <person name="Yu B."/>
        </authorList>
    </citation>
    <scope>NUCLEOTIDE SEQUENCE [LARGE SCALE GENOMIC DNA]</scope>
    <source>
        <strain evidence="10 11">NEAU-H2</strain>
    </source>
</reference>
<dbReference type="GO" id="GO:0005975">
    <property type="term" value="P:carbohydrate metabolic process"/>
    <property type="evidence" value="ECO:0007669"/>
    <property type="project" value="InterPro"/>
</dbReference>
<evidence type="ECO:0000256" key="1">
    <source>
        <dbReference type="ARBA" id="ARBA00004761"/>
    </source>
</evidence>
<dbReference type="GO" id="GO:0046316">
    <property type="term" value="F:gluconokinase activity"/>
    <property type="evidence" value="ECO:0007669"/>
    <property type="project" value="UniProtKB-EC"/>
</dbReference>
<evidence type="ECO:0000313" key="11">
    <source>
        <dbReference type="Proteomes" id="UP000442990"/>
    </source>
</evidence>
<dbReference type="EMBL" id="WBKG01000056">
    <property type="protein sequence ID" value="KAB1977987.1"/>
    <property type="molecule type" value="Genomic_DNA"/>
</dbReference>
<dbReference type="EC" id="2.7.1.12" evidence="3 9"/>
<dbReference type="PANTHER" id="PTHR43442">
    <property type="entry name" value="GLUCONOKINASE-RELATED"/>
    <property type="match status" value="1"/>
</dbReference>
<evidence type="ECO:0000256" key="7">
    <source>
        <dbReference type="ARBA" id="ARBA00022840"/>
    </source>
</evidence>
<keyword evidence="6 9" id="KW-0418">Kinase</keyword>
<proteinExistence type="inferred from homology"/>
<evidence type="ECO:0000313" key="10">
    <source>
        <dbReference type="EMBL" id="KAB1977987.1"/>
    </source>
</evidence>
<comment type="catalytic activity">
    <reaction evidence="8 9">
        <text>D-gluconate + ATP = 6-phospho-D-gluconate + ADP + H(+)</text>
        <dbReference type="Rhea" id="RHEA:19433"/>
        <dbReference type="ChEBI" id="CHEBI:15378"/>
        <dbReference type="ChEBI" id="CHEBI:18391"/>
        <dbReference type="ChEBI" id="CHEBI:30616"/>
        <dbReference type="ChEBI" id="CHEBI:58759"/>
        <dbReference type="ChEBI" id="CHEBI:456216"/>
        <dbReference type="EC" id="2.7.1.12"/>
    </reaction>
</comment>
<gene>
    <name evidence="10" type="ORF">F8144_40715</name>
</gene>
<keyword evidence="5 9" id="KW-0547">Nucleotide-binding</keyword>
<dbReference type="Gene3D" id="3.40.50.300">
    <property type="entry name" value="P-loop containing nucleotide triphosphate hydrolases"/>
    <property type="match status" value="1"/>
</dbReference>